<gene>
    <name evidence="2" type="ORF">F511_45566</name>
</gene>
<evidence type="ECO:0000313" key="3">
    <source>
        <dbReference type="Proteomes" id="UP000250235"/>
    </source>
</evidence>
<keyword evidence="1" id="KW-0732">Signal</keyword>
<feature type="chain" id="PRO_5016262254" description="Secreted protein" evidence="1">
    <location>
        <begin position="21"/>
        <end position="131"/>
    </location>
</feature>
<dbReference type="Proteomes" id="UP000250235">
    <property type="component" value="Unassembled WGS sequence"/>
</dbReference>
<reference evidence="2 3" key="1">
    <citation type="journal article" date="2015" name="Proc. Natl. Acad. Sci. U.S.A.">
        <title>The resurrection genome of Boea hygrometrica: A blueprint for survival of dehydration.</title>
        <authorList>
            <person name="Xiao L."/>
            <person name="Yang G."/>
            <person name="Zhang L."/>
            <person name="Yang X."/>
            <person name="Zhao S."/>
            <person name="Ji Z."/>
            <person name="Zhou Q."/>
            <person name="Hu M."/>
            <person name="Wang Y."/>
            <person name="Chen M."/>
            <person name="Xu Y."/>
            <person name="Jin H."/>
            <person name="Xiao X."/>
            <person name="Hu G."/>
            <person name="Bao F."/>
            <person name="Hu Y."/>
            <person name="Wan P."/>
            <person name="Li L."/>
            <person name="Deng X."/>
            <person name="Kuang T."/>
            <person name="Xiang C."/>
            <person name="Zhu J.K."/>
            <person name="Oliver M.J."/>
            <person name="He Y."/>
        </authorList>
    </citation>
    <scope>NUCLEOTIDE SEQUENCE [LARGE SCALE GENOMIC DNA]</scope>
    <source>
        <strain evidence="3">cv. XS01</strain>
    </source>
</reference>
<evidence type="ECO:0000313" key="2">
    <source>
        <dbReference type="EMBL" id="KZV06952.1"/>
    </source>
</evidence>
<organism evidence="2 3">
    <name type="scientific">Dorcoceras hygrometricum</name>
    <dbReference type="NCBI Taxonomy" id="472368"/>
    <lineage>
        <taxon>Eukaryota</taxon>
        <taxon>Viridiplantae</taxon>
        <taxon>Streptophyta</taxon>
        <taxon>Embryophyta</taxon>
        <taxon>Tracheophyta</taxon>
        <taxon>Spermatophyta</taxon>
        <taxon>Magnoliopsida</taxon>
        <taxon>eudicotyledons</taxon>
        <taxon>Gunneridae</taxon>
        <taxon>Pentapetalae</taxon>
        <taxon>asterids</taxon>
        <taxon>lamiids</taxon>
        <taxon>Lamiales</taxon>
        <taxon>Gesneriaceae</taxon>
        <taxon>Didymocarpoideae</taxon>
        <taxon>Trichosporeae</taxon>
        <taxon>Loxocarpinae</taxon>
        <taxon>Dorcoceras</taxon>
    </lineage>
</organism>
<evidence type="ECO:0008006" key="4">
    <source>
        <dbReference type="Google" id="ProtNLM"/>
    </source>
</evidence>
<proteinExistence type="predicted"/>
<keyword evidence="3" id="KW-1185">Reference proteome</keyword>
<protein>
    <recommendedName>
        <fullName evidence="4">Secreted protein</fullName>
    </recommendedName>
</protein>
<accession>A0A2Z6ZW57</accession>
<name>A0A2Z6ZW57_9LAMI</name>
<sequence length="131" mass="14458">MCTGCATLGASCALLCAALGAQRSPRPRTMEHEDRPLRRALAALVAHLGRCTVRLPHDGARRSAARWLDVAHWLRYTAVDDDHWARDVACRRASRLARHCAAAAREFRGWRPPPAADVLRCSGDVVTADFF</sequence>
<dbReference type="AlphaFoldDB" id="A0A2Z6ZW57"/>
<feature type="signal peptide" evidence="1">
    <location>
        <begin position="1"/>
        <end position="20"/>
    </location>
</feature>
<evidence type="ECO:0000256" key="1">
    <source>
        <dbReference type="SAM" id="SignalP"/>
    </source>
</evidence>
<dbReference type="EMBL" id="KV050582">
    <property type="protein sequence ID" value="KZV06952.1"/>
    <property type="molecule type" value="Genomic_DNA"/>
</dbReference>